<comment type="caution">
    <text evidence="1">The sequence shown here is derived from an EMBL/GenBank/DDBJ whole genome shotgun (WGS) entry which is preliminary data.</text>
</comment>
<proteinExistence type="predicted"/>
<evidence type="ECO:0000313" key="2">
    <source>
        <dbReference type="Proteomes" id="UP001186974"/>
    </source>
</evidence>
<sequence length="135" mass="15247">GGINVGSGNKPPWQLPAKASYGSYDGKRAQKYFGVSLKTPDFFPILSLLPQRCMVFIKEAYPQEQYEACFKELWVSMWQQGKDLSKPDIMAETLSRHFQPDDVKKIMEAANTPHFKQKLNDNTKRALDSGAFGCP</sequence>
<feature type="non-terminal residue" evidence="1">
    <location>
        <position position="1"/>
    </location>
</feature>
<name>A0ACC3CU40_9PEZI</name>
<dbReference type="EMBL" id="JAWDJW010011803">
    <property type="protein sequence ID" value="KAK3044542.1"/>
    <property type="molecule type" value="Genomic_DNA"/>
</dbReference>
<keyword evidence="2" id="KW-1185">Reference proteome</keyword>
<evidence type="ECO:0000313" key="1">
    <source>
        <dbReference type="EMBL" id="KAK3044542.1"/>
    </source>
</evidence>
<feature type="non-terminal residue" evidence="1">
    <location>
        <position position="135"/>
    </location>
</feature>
<gene>
    <name evidence="1" type="ORF">LTS18_000990</name>
</gene>
<organism evidence="1 2">
    <name type="scientific">Coniosporium uncinatum</name>
    <dbReference type="NCBI Taxonomy" id="93489"/>
    <lineage>
        <taxon>Eukaryota</taxon>
        <taxon>Fungi</taxon>
        <taxon>Dikarya</taxon>
        <taxon>Ascomycota</taxon>
        <taxon>Pezizomycotina</taxon>
        <taxon>Dothideomycetes</taxon>
        <taxon>Dothideomycetes incertae sedis</taxon>
        <taxon>Coniosporium</taxon>
    </lineage>
</organism>
<protein>
    <submittedName>
        <fullName evidence="1">Uncharacterized protein</fullName>
    </submittedName>
</protein>
<dbReference type="Proteomes" id="UP001186974">
    <property type="component" value="Unassembled WGS sequence"/>
</dbReference>
<accession>A0ACC3CU40</accession>
<reference evidence="1" key="1">
    <citation type="submission" date="2024-09" db="EMBL/GenBank/DDBJ databases">
        <title>Black Yeasts Isolated from many extreme environments.</title>
        <authorList>
            <person name="Coleine C."/>
            <person name="Stajich J.E."/>
            <person name="Selbmann L."/>
        </authorList>
    </citation>
    <scope>NUCLEOTIDE SEQUENCE</scope>
    <source>
        <strain evidence="1">CCFEE 5737</strain>
    </source>
</reference>